<dbReference type="SUPFAM" id="SSF74788">
    <property type="entry name" value="Cullin repeat-like"/>
    <property type="match status" value="1"/>
</dbReference>
<keyword evidence="3 4" id="KW-0268">Exocytosis</keyword>
<evidence type="ECO:0000256" key="3">
    <source>
        <dbReference type="ARBA" id="ARBA00022483"/>
    </source>
</evidence>
<keyword evidence="2 4" id="KW-0813">Transport</keyword>
<gene>
    <name evidence="6" type="ORF">BT63DRAFT_440720</name>
</gene>
<feature type="domain" description="Exocyst complex subunit Exo70 C-terminal" evidence="5">
    <location>
        <begin position="251"/>
        <end position="644"/>
    </location>
</feature>
<dbReference type="GO" id="GO:0006887">
    <property type="term" value="P:exocytosis"/>
    <property type="evidence" value="ECO:0007669"/>
    <property type="project" value="UniProtKB-KW"/>
</dbReference>
<name>A0A6A6UAE9_9PEZI</name>
<dbReference type="InterPro" id="IPR016159">
    <property type="entry name" value="Cullin_repeat-like_dom_sf"/>
</dbReference>
<sequence length="647" mass="71580">MVARKSAYAEESAEVEVLFANLEKLNTLTKKIQGSTNRLDASGKNVQTALGPIHGSTRNLKMIQTNVDRTLAVISRLQAPMEQRDQEETIIRADPRRVGLKEYIASMQRADQALRGLRSTSLAANQAAMRETQALVKYGARQLEEIFKQTLLATGASDALEPLGYITKEKLFPIIPREEGPQLKMINNFIASSTTRGSQTNLSDMYSTAKLFSDIRGSYVARSVANMAAATLSTARRSKETPSVYKRGDCQISYYKVALHGMLAAEFDNIRMIFNPEEYGKILVSTARPALADFGKTLKDLNLIVQENLMTDSFLAFDVLDTSSKMGQQLGEMAGPEIQRMITELCQPIHATAKSAIPKIVEYTKTQVQRLATLPPEGAAIPVTVETLERLRSLTDFLTPVIGIMNAIGDGNWGNSPNSPTSSSAPSLRSFDSTLVGSIGPGSDGVQIFVHFCGDVIETLVSTLDSRARLLLKNQGVQAVFMLNNLAVIEGMTRGHEILGDMLLKSGTHSLQPRLDLWRSKHIKLYLNYWGSASMPLLDVQYTSRNRRSAAAVGKDSEAIVASMPSKEKEAIKEKFRAFNAAFDQLVANHKTYRMEPQVRVLLAKEVTQLIEPLYIRFWDRYHEVDRKGKYVKYSKEALSGQLASLG</sequence>
<protein>
    <recommendedName>
        <fullName evidence="4">Exocyst complex protein EXO70</fullName>
    </recommendedName>
</protein>
<dbReference type="GO" id="GO:0005935">
    <property type="term" value="C:cellular bud neck"/>
    <property type="evidence" value="ECO:0007669"/>
    <property type="project" value="UniProtKB-SubCell"/>
</dbReference>
<comment type="function">
    <text evidence="4">Involved in the secretory pathway as part of the exocyst complex which tethers secretory vesicles to the sites of exocytosis. Also plays a role in the assembly of the exocyst.</text>
</comment>
<dbReference type="PANTHER" id="PTHR12542">
    <property type="entry name" value="EXOCYST COMPLEX PROTEIN EXO70"/>
    <property type="match status" value="1"/>
</dbReference>
<evidence type="ECO:0000256" key="4">
    <source>
        <dbReference type="RuleBase" id="RU365026"/>
    </source>
</evidence>
<dbReference type="Proteomes" id="UP000799302">
    <property type="component" value="Unassembled WGS sequence"/>
</dbReference>
<dbReference type="Pfam" id="PF20669">
    <property type="entry name" value="Exo70_N"/>
    <property type="match status" value="1"/>
</dbReference>
<organism evidence="6 7">
    <name type="scientific">Microthyrium microscopicum</name>
    <dbReference type="NCBI Taxonomy" id="703497"/>
    <lineage>
        <taxon>Eukaryota</taxon>
        <taxon>Fungi</taxon>
        <taxon>Dikarya</taxon>
        <taxon>Ascomycota</taxon>
        <taxon>Pezizomycotina</taxon>
        <taxon>Dothideomycetes</taxon>
        <taxon>Dothideomycetes incertae sedis</taxon>
        <taxon>Microthyriales</taxon>
        <taxon>Microthyriaceae</taxon>
        <taxon>Microthyrium</taxon>
    </lineage>
</organism>
<dbReference type="GO" id="GO:0005546">
    <property type="term" value="F:phosphatidylinositol-4,5-bisphosphate binding"/>
    <property type="evidence" value="ECO:0007669"/>
    <property type="project" value="InterPro"/>
</dbReference>
<dbReference type="EMBL" id="MU004236">
    <property type="protein sequence ID" value="KAF2668571.1"/>
    <property type="molecule type" value="Genomic_DNA"/>
</dbReference>
<evidence type="ECO:0000313" key="7">
    <source>
        <dbReference type="Proteomes" id="UP000799302"/>
    </source>
</evidence>
<comment type="subcellular location">
    <subcellularLocation>
        <location evidence="4">Bud</location>
    </subcellularLocation>
    <subcellularLocation>
        <location evidence="4">Bud neck</location>
    </subcellularLocation>
</comment>
<reference evidence="6" key="1">
    <citation type="journal article" date="2020" name="Stud. Mycol.">
        <title>101 Dothideomycetes genomes: a test case for predicting lifestyles and emergence of pathogens.</title>
        <authorList>
            <person name="Haridas S."/>
            <person name="Albert R."/>
            <person name="Binder M."/>
            <person name="Bloem J."/>
            <person name="Labutti K."/>
            <person name="Salamov A."/>
            <person name="Andreopoulos B."/>
            <person name="Baker S."/>
            <person name="Barry K."/>
            <person name="Bills G."/>
            <person name="Bluhm B."/>
            <person name="Cannon C."/>
            <person name="Castanera R."/>
            <person name="Culley D."/>
            <person name="Daum C."/>
            <person name="Ezra D."/>
            <person name="Gonzalez J."/>
            <person name="Henrissat B."/>
            <person name="Kuo A."/>
            <person name="Liang C."/>
            <person name="Lipzen A."/>
            <person name="Lutzoni F."/>
            <person name="Magnuson J."/>
            <person name="Mondo S."/>
            <person name="Nolan M."/>
            <person name="Ohm R."/>
            <person name="Pangilinan J."/>
            <person name="Park H.-J."/>
            <person name="Ramirez L."/>
            <person name="Alfaro M."/>
            <person name="Sun H."/>
            <person name="Tritt A."/>
            <person name="Yoshinaga Y."/>
            <person name="Zwiers L.-H."/>
            <person name="Turgeon B."/>
            <person name="Goodwin S."/>
            <person name="Spatafora J."/>
            <person name="Crous P."/>
            <person name="Grigoriev I."/>
        </authorList>
    </citation>
    <scope>NUCLEOTIDE SEQUENCE</scope>
    <source>
        <strain evidence="6">CBS 115976</strain>
    </source>
</reference>
<keyword evidence="7" id="KW-1185">Reference proteome</keyword>
<dbReference type="InterPro" id="IPR004140">
    <property type="entry name" value="Exo70"/>
</dbReference>
<comment type="similarity">
    <text evidence="1 4">Belongs to the EXO70 family.</text>
</comment>
<dbReference type="GO" id="GO:0015031">
    <property type="term" value="P:protein transport"/>
    <property type="evidence" value="ECO:0007669"/>
    <property type="project" value="UniProtKB-KW"/>
</dbReference>
<evidence type="ECO:0000256" key="2">
    <source>
        <dbReference type="ARBA" id="ARBA00022448"/>
    </source>
</evidence>
<evidence type="ECO:0000259" key="5">
    <source>
        <dbReference type="Pfam" id="PF03081"/>
    </source>
</evidence>
<dbReference type="PANTHER" id="PTHR12542:SF41">
    <property type="entry name" value="EXOCYST COMPLEX COMPONENT 7"/>
    <property type="match status" value="1"/>
</dbReference>
<dbReference type="AlphaFoldDB" id="A0A6A6UAE9"/>
<evidence type="ECO:0000313" key="6">
    <source>
        <dbReference type="EMBL" id="KAF2668571.1"/>
    </source>
</evidence>
<dbReference type="GO" id="GO:0000145">
    <property type="term" value="C:exocyst"/>
    <property type="evidence" value="ECO:0007669"/>
    <property type="project" value="InterPro"/>
</dbReference>
<keyword evidence="4" id="KW-0653">Protein transport</keyword>
<dbReference type="Gene3D" id="1.20.1280.170">
    <property type="entry name" value="Exocyst complex component Exo70"/>
    <property type="match status" value="1"/>
</dbReference>
<accession>A0A6A6UAE9</accession>
<dbReference type="OrthoDB" id="1922221at2759"/>
<dbReference type="InterPro" id="IPR046364">
    <property type="entry name" value="Exo70_C"/>
</dbReference>
<dbReference type="Pfam" id="PF03081">
    <property type="entry name" value="Exo70_C"/>
    <property type="match status" value="1"/>
</dbReference>
<evidence type="ECO:0000256" key="1">
    <source>
        <dbReference type="ARBA" id="ARBA00006756"/>
    </source>
</evidence>
<proteinExistence type="inferred from homology"/>